<feature type="non-terminal residue" evidence="2">
    <location>
        <position position="183"/>
    </location>
</feature>
<dbReference type="InterPro" id="IPR012912">
    <property type="entry name" value="Plasmid_pRiA4b_Orf3-like"/>
</dbReference>
<sequence length="183" mass="21253">MIWRRLLVRSDTSVVRLHQILQVAFAWQDMHLHRFEIRGREYGVNQDGGVVFDTDAHKALIGQLELGRLERFTYEYDFGDLWVHDLRIEAALPLDPKRVYPVCIGGRRAAPPEDCGGPHAFMATRLTFTVVGESRSRHELDDLVDEVDDEQWGILRHYHPDRFDRRAINRRLAALAAPSQERL</sequence>
<evidence type="ECO:0000313" key="2">
    <source>
        <dbReference type="EMBL" id="MEJ8852743.1"/>
    </source>
</evidence>
<evidence type="ECO:0000313" key="3">
    <source>
        <dbReference type="Proteomes" id="UP001385892"/>
    </source>
</evidence>
<organism evidence="2 3">
    <name type="scientific">Variovorax rhizosphaerae</name>
    <dbReference type="NCBI Taxonomy" id="1836200"/>
    <lineage>
        <taxon>Bacteria</taxon>
        <taxon>Pseudomonadati</taxon>
        <taxon>Pseudomonadota</taxon>
        <taxon>Betaproteobacteria</taxon>
        <taxon>Burkholderiales</taxon>
        <taxon>Comamonadaceae</taxon>
        <taxon>Variovorax</taxon>
    </lineage>
</organism>
<reference evidence="2 3" key="1">
    <citation type="submission" date="2024-03" db="EMBL/GenBank/DDBJ databases">
        <title>Novel species of the genus Variovorax.</title>
        <authorList>
            <person name="Liu Q."/>
            <person name="Xin Y.-H."/>
        </authorList>
    </citation>
    <scope>NUCLEOTIDE SEQUENCE [LARGE SCALE GENOMIC DNA]</scope>
    <source>
        <strain evidence="2 3">KACC 18900</strain>
    </source>
</reference>
<dbReference type="SUPFAM" id="SSF159941">
    <property type="entry name" value="MM3350-like"/>
    <property type="match status" value="1"/>
</dbReference>
<name>A0ABU8X150_9BURK</name>
<keyword evidence="3" id="KW-1185">Reference proteome</keyword>
<dbReference type="PANTHER" id="PTHR41878:SF1">
    <property type="entry name" value="TNPR PROTEIN"/>
    <property type="match status" value="1"/>
</dbReference>
<feature type="domain" description="Plasmid pRiA4b Orf3-like" evidence="1">
    <location>
        <begin position="2"/>
        <end position="165"/>
    </location>
</feature>
<dbReference type="PANTHER" id="PTHR41878">
    <property type="entry name" value="LEXA REPRESSOR-RELATED"/>
    <property type="match status" value="1"/>
</dbReference>
<dbReference type="RefSeq" id="WP_340348683.1">
    <property type="nucleotide sequence ID" value="NZ_JBBKZT010000064.1"/>
</dbReference>
<evidence type="ECO:0000259" key="1">
    <source>
        <dbReference type="Pfam" id="PF07929"/>
    </source>
</evidence>
<dbReference type="Proteomes" id="UP001385892">
    <property type="component" value="Unassembled WGS sequence"/>
</dbReference>
<dbReference type="Pfam" id="PF07929">
    <property type="entry name" value="PRiA4_ORF3"/>
    <property type="match status" value="1"/>
</dbReference>
<comment type="caution">
    <text evidence="2">The sequence shown here is derived from an EMBL/GenBank/DDBJ whole genome shotgun (WGS) entry which is preliminary data.</text>
</comment>
<dbReference type="InterPro" id="IPR024047">
    <property type="entry name" value="MM3350-like_sf"/>
</dbReference>
<dbReference type="EMBL" id="JBBKZT010000064">
    <property type="protein sequence ID" value="MEJ8852743.1"/>
    <property type="molecule type" value="Genomic_DNA"/>
</dbReference>
<dbReference type="Gene3D" id="3.10.290.30">
    <property type="entry name" value="MM3350-like"/>
    <property type="match status" value="1"/>
</dbReference>
<protein>
    <submittedName>
        <fullName evidence="2">Plasmid pRiA4b ORF-3 family protein</fullName>
    </submittedName>
</protein>
<proteinExistence type="predicted"/>
<accession>A0ABU8X150</accession>
<gene>
    <name evidence="2" type="ORF">WKW82_39540</name>
</gene>